<dbReference type="InterPro" id="IPR036390">
    <property type="entry name" value="WH_DNA-bd_sf"/>
</dbReference>
<dbReference type="Pfam" id="PF03551">
    <property type="entry name" value="PadR"/>
    <property type="match status" value="1"/>
</dbReference>
<proteinExistence type="predicted"/>
<dbReference type="InterPro" id="IPR036388">
    <property type="entry name" value="WH-like_DNA-bd_sf"/>
</dbReference>
<accession>A0A5B8RFY7</accession>
<reference evidence="2" key="1">
    <citation type="submission" date="2019-06" db="EMBL/GenBank/DDBJ databases">
        <authorList>
            <person name="Murdoch R.W."/>
            <person name="Fathepure B."/>
        </authorList>
    </citation>
    <scope>NUCLEOTIDE SEQUENCE</scope>
</reference>
<dbReference type="AlphaFoldDB" id="A0A5B8RFY7"/>
<organism evidence="2">
    <name type="scientific">uncultured organism</name>
    <dbReference type="NCBI Taxonomy" id="155900"/>
    <lineage>
        <taxon>unclassified sequences</taxon>
        <taxon>environmental samples</taxon>
    </lineage>
</organism>
<dbReference type="EMBL" id="MN079142">
    <property type="protein sequence ID" value="QEA06424.1"/>
    <property type="molecule type" value="Genomic_DNA"/>
</dbReference>
<name>A0A5B8RFY7_9ZZZZ</name>
<dbReference type="Gene3D" id="1.10.10.10">
    <property type="entry name" value="Winged helix-like DNA-binding domain superfamily/Winged helix DNA-binding domain"/>
    <property type="match status" value="1"/>
</dbReference>
<gene>
    <name evidence="2" type="ORF">KBTEX_02762</name>
</gene>
<dbReference type="InterPro" id="IPR005149">
    <property type="entry name" value="Tscrpt_reg_PadR_N"/>
</dbReference>
<dbReference type="PANTHER" id="PTHR43252">
    <property type="entry name" value="TRANSCRIPTIONAL REGULATOR YQJI"/>
    <property type="match status" value="1"/>
</dbReference>
<evidence type="ECO:0000313" key="2">
    <source>
        <dbReference type="EMBL" id="QEA06424.1"/>
    </source>
</evidence>
<protein>
    <recommendedName>
        <fullName evidence="1">Transcription regulator PadR N-terminal domain-containing protein</fullName>
    </recommendedName>
</protein>
<evidence type="ECO:0000259" key="1">
    <source>
        <dbReference type="Pfam" id="PF03551"/>
    </source>
</evidence>
<dbReference type="SUPFAM" id="SSF46785">
    <property type="entry name" value="Winged helix' DNA-binding domain"/>
    <property type="match status" value="1"/>
</dbReference>
<sequence length="176" mass="19601">MGMPAARKLSGDELGLVLLTLLADADGYGTELGDRIEYLSGGFYRPSPGSLYPVLTALGRDGYVAQQREGRRKYYRLTDRGRDYRREHAGTAERVVARLERAGRKYRALRQAMADIADSDEEGASLAQDLLEARMELKSILHRSLDRPPAVQRRIVALLDETAERLNAILDEAPKG</sequence>
<dbReference type="PANTHER" id="PTHR43252:SF2">
    <property type="entry name" value="TRANSCRIPTION REGULATOR, PADR-LIKE FAMILY"/>
    <property type="match status" value="1"/>
</dbReference>
<feature type="domain" description="Transcription regulator PadR N-terminal" evidence="1">
    <location>
        <begin position="18"/>
        <end position="86"/>
    </location>
</feature>